<protein>
    <submittedName>
        <fullName evidence="6">LysR family transcriptional regulator</fullName>
    </submittedName>
</protein>
<dbReference type="SUPFAM" id="SSF53850">
    <property type="entry name" value="Periplasmic binding protein-like II"/>
    <property type="match status" value="1"/>
</dbReference>
<evidence type="ECO:0000256" key="2">
    <source>
        <dbReference type="ARBA" id="ARBA00023015"/>
    </source>
</evidence>
<accession>A0ABW5X0K3</accession>
<evidence type="ECO:0000256" key="4">
    <source>
        <dbReference type="ARBA" id="ARBA00023163"/>
    </source>
</evidence>
<dbReference type="Gene3D" id="1.10.10.10">
    <property type="entry name" value="Winged helix-like DNA-binding domain superfamily/Winged helix DNA-binding domain"/>
    <property type="match status" value="1"/>
</dbReference>
<reference evidence="7" key="1">
    <citation type="journal article" date="2019" name="Int. J. Syst. Evol. Microbiol.">
        <title>The Global Catalogue of Microorganisms (GCM) 10K type strain sequencing project: providing services to taxonomists for standard genome sequencing and annotation.</title>
        <authorList>
            <consortium name="The Broad Institute Genomics Platform"/>
            <consortium name="The Broad Institute Genome Sequencing Center for Infectious Disease"/>
            <person name="Wu L."/>
            <person name="Ma J."/>
        </authorList>
    </citation>
    <scope>NUCLEOTIDE SEQUENCE [LARGE SCALE GENOMIC DNA]</scope>
    <source>
        <strain evidence="7">KCTC 33575</strain>
    </source>
</reference>
<dbReference type="InterPro" id="IPR036388">
    <property type="entry name" value="WH-like_DNA-bd_sf"/>
</dbReference>
<dbReference type="Proteomes" id="UP001597519">
    <property type="component" value="Unassembled WGS sequence"/>
</dbReference>
<evidence type="ECO:0000256" key="1">
    <source>
        <dbReference type="ARBA" id="ARBA00009437"/>
    </source>
</evidence>
<dbReference type="CDD" id="cd05466">
    <property type="entry name" value="PBP2_LTTR_substrate"/>
    <property type="match status" value="1"/>
</dbReference>
<dbReference type="Gene3D" id="3.40.190.290">
    <property type="match status" value="1"/>
</dbReference>
<dbReference type="InterPro" id="IPR036390">
    <property type="entry name" value="WH_DNA-bd_sf"/>
</dbReference>
<dbReference type="PANTHER" id="PTHR30126:SF21">
    <property type="entry name" value="TRANSCRIPTIONAL REGULATOR-RELATED"/>
    <property type="match status" value="1"/>
</dbReference>
<sequence length="279" mass="32135">MDYEQLVTFNSLVKTRSFTRTAEELNIVQSTVTARIKMLEEELGERLFHRKTRSVEISDAGKVFYDYAENIVILMNEVGEAVRTKKDYKNRYVFAAVGSIWEGPLFKRVAGVKSNDTAIRMITDHSHPIINRLSRGSVDIGFVYIKPAGPHIESKVLYSENLILVGRKKEEAITPKLLLEHNYIHYNWGESFMEWFENEVGKEDILQVRVDSINLAMNLLLEGGVGFLPEGIAAPYIDRGDLLQLKLSSDVKVPEREIYMIYKREDAERLRNVFEMIQI</sequence>
<proteinExistence type="inferred from homology"/>
<dbReference type="InterPro" id="IPR000847">
    <property type="entry name" value="LysR_HTH_N"/>
</dbReference>
<keyword evidence="3" id="KW-0238">DNA-binding</keyword>
<dbReference type="PRINTS" id="PR00039">
    <property type="entry name" value="HTHLYSR"/>
</dbReference>
<keyword evidence="4" id="KW-0804">Transcription</keyword>
<organism evidence="6 7">
    <name type="scientific">Corticicoccus populi</name>
    <dbReference type="NCBI Taxonomy" id="1812821"/>
    <lineage>
        <taxon>Bacteria</taxon>
        <taxon>Bacillati</taxon>
        <taxon>Bacillota</taxon>
        <taxon>Bacilli</taxon>
        <taxon>Bacillales</taxon>
        <taxon>Staphylococcaceae</taxon>
        <taxon>Corticicoccus</taxon>
    </lineage>
</organism>
<dbReference type="InterPro" id="IPR005119">
    <property type="entry name" value="LysR_subst-bd"/>
</dbReference>
<evidence type="ECO:0000259" key="5">
    <source>
        <dbReference type="PROSITE" id="PS50931"/>
    </source>
</evidence>
<dbReference type="RefSeq" id="WP_377775174.1">
    <property type="nucleotide sequence ID" value="NZ_JBHUOQ010000004.1"/>
</dbReference>
<dbReference type="EMBL" id="JBHUOQ010000004">
    <property type="protein sequence ID" value="MFD2831189.1"/>
    <property type="molecule type" value="Genomic_DNA"/>
</dbReference>
<comment type="similarity">
    <text evidence="1">Belongs to the LysR transcriptional regulatory family.</text>
</comment>
<dbReference type="PROSITE" id="PS50931">
    <property type="entry name" value="HTH_LYSR"/>
    <property type="match status" value="1"/>
</dbReference>
<gene>
    <name evidence="6" type="ORF">ACFSX4_12005</name>
</gene>
<evidence type="ECO:0000256" key="3">
    <source>
        <dbReference type="ARBA" id="ARBA00023125"/>
    </source>
</evidence>
<evidence type="ECO:0000313" key="6">
    <source>
        <dbReference type="EMBL" id="MFD2831189.1"/>
    </source>
</evidence>
<dbReference type="PANTHER" id="PTHR30126">
    <property type="entry name" value="HTH-TYPE TRANSCRIPTIONAL REGULATOR"/>
    <property type="match status" value="1"/>
</dbReference>
<dbReference type="Pfam" id="PF00126">
    <property type="entry name" value="HTH_1"/>
    <property type="match status" value="1"/>
</dbReference>
<feature type="domain" description="HTH lysR-type" evidence="5">
    <location>
        <begin position="1"/>
        <end position="58"/>
    </location>
</feature>
<keyword evidence="7" id="KW-1185">Reference proteome</keyword>
<name>A0ABW5X0K3_9STAP</name>
<dbReference type="Pfam" id="PF03466">
    <property type="entry name" value="LysR_substrate"/>
    <property type="match status" value="1"/>
</dbReference>
<keyword evidence="2" id="KW-0805">Transcription regulation</keyword>
<evidence type="ECO:0000313" key="7">
    <source>
        <dbReference type="Proteomes" id="UP001597519"/>
    </source>
</evidence>
<dbReference type="SUPFAM" id="SSF46785">
    <property type="entry name" value="Winged helix' DNA-binding domain"/>
    <property type="match status" value="1"/>
</dbReference>
<comment type="caution">
    <text evidence="6">The sequence shown here is derived from an EMBL/GenBank/DDBJ whole genome shotgun (WGS) entry which is preliminary data.</text>
</comment>